<keyword evidence="5" id="KW-0235">DNA replication</keyword>
<comment type="similarity">
    <text evidence="7">Belongs to the DNA polymerase HolA subunit family.</text>
</comment>
<dbReference type="PANTHER" id="PTHR34388:SF1">
    <property type="entry name" value="DNA POLYMERASE III SUBUNIT DELTA"/>
    <property type="match status" value="1"/>
</dbReference>
<dbReference type="Gene3D" id="1.10.8.60">
    <property type="match status" value="1"/>
</dbReference>
<evidence type="ECO:0000259" key="11">
    <source>
        <dbReference type="Pfam" id="PF14840"/>
    </source>
</evidence>
<evidence type="ECO:0000256" key="1">
    <source>
        <dbReference type="ARBA" id="ARBA00012417"/>
    </source>
</evidence>
<keyword evidence="6" id="KW-0239">DNA-directed DNA polymerase</keyword>
<proteinExistence type="inferred from homology"/>
<dbReference type="NCBIfam" id="TIGR01128">
    <property type="entry name" value="holA"/>
    <property type="match status" value="1"/>
</dbReference>
<dbReference type="Pfam" id="PF14840">
    <property type="entry name" value="DNA_pol3_delt_C"/>
    <property type="match status" value="1"/>
</dbReference>
<keyword evidence="13" id="KW-1185">Reference proteome</keyword>
<dbReference type="InterPro" id="IPR010372">
    <property type="entry name" value="DNA_pol3_delta_N"/>
</dbReference>
<organism evidence="12 13">
    <name type="scientific">Candidatus Competibacter phosphatis</name>
    <dbReference type="NCBI Taxonomy" id="221280"/>
    <lineage>
        <taxon>Bacteria</taxon>
        <taxon>Pseudomonadati</taxon>
        <taxon>Pseudomonadota</taxon>
        <taxon>Gammaproteobacteria</taxon>
        <taxon>Candidatus Competibacteraceae</taxon>
        <taxon>Candidatus Competibacter</taxon>
    </lineage>
</organism>
<evidence type="ECO:0000313" key="13">
    <source>
        <dbReference type="Proteomes" id="UP000760480"/>
    </source>
</evidence>
<dbReference type="Gene3D" id="3.40.50.300">
    <property type="entry name" value="P-loop containing nucleotide triphosphate hydrolases"/>
    <property type="match status" value="1"/>
</dbReference>
<dbReference type="SUPFAM" id="SSF48019">
    <property type="entry name" value="post-AAA+ oligomerization domain-like"/>
    <property type="match status" value="1"/>
</dbReference>
<dbReference type="InterPro" id="IPR032780">
    <property type="entry name" value="DNA_pol3_delt_C"/>
</dbReference>
<feature type="domain" description="DNA polymerase III delta N-terminal" evidence="10">
    <location>
        <begin position="20"/>
        <end position="137"/>
    </location>
</feature>
<evidence type="ECO:0000259" key="10">
    <source>
        <dbReference type="Pfam" id="PF06144"/>
    </source>
</evidence>
<dbReference type="InterPro" id="IPR008921">
    <property type="entry name" value="DNA_pol3_clamp-load_cplx_C"/>
</dbReference>
<dbReference type="Pfam" id="PF06144">
    <property type="entry name" value="DNA_pol3_delta"/>
    <property type="match status" value="1"/>
</dbReference>
<dbReference type="SUPFAM" id="SSF52540">
    <property type="entry name" value="P-loop containing nucleoside triphosphate hydrolases"/>
    <property type="match status" value="1"/>
</dbReference>
<comment type="caution">
    <text evidence="12">The sequence shown here is derived from an EMBL/GenBank/DDBJ whole genome shotgun (WGS) entry which is preliminary data.</text>
</comment>
<dbReference type="CDD" id="cd18138">
    <property type="entry name" value="HLD_clamp_pol_III_delta"/>
    <property type="match status" value="1"/>
</dbReference>
<dbReference type="InterPro" id="IPR005790">
    <property type="entry name" value="DNA_polIII_delta"/>
</dbReference>
<evidence type="ECO:0000256" key="3">
    <source>
        <dbReference type="ARBA" id="ARBA00022679"/>
    </source>
</evidence>
<feature type="domain" description="DNA polymerase III subunit delta C-terminal" evidence="11">
    <location>
        <begin position="214"/>
        <end position="334"/>
    </location>
</feature>
<evidence type="ECO:0000256" key="9">
    <source>
        <dbReference type="NCBIfam" id="TIGR01128"/>
    </source>
</evidence>
<name>A0ABX1TFV7_9GAMM</name>
<keyword evidence="4" id="KW-0548">Nucleotidyltransferase</keyword>
<evidence type="ECO:0000256" key="8">
    <source>
        <dbReference type="ARBA" id="ARBA00049244"/>
    </source>
</evidence>
<dbReference type="PANTHER" id="PTHR34388">
    <property type="entry name" value="DNA POLYMERASE III SUBUNIT DELTA"/>
    <property type="match status" value="1"/>
</dbReference>
<dbReference type="Gene3D" id="1.20.272.10">
    <property type="match status" value="1"/>
</dbReference>
<comment type="catalytic activity">
    <reaction evidence="8">
        <text>DNA(n) + a 2'-deoxyribonucleoside 5'-triphosphate = DNA(n+1) + diphosphate</text>
        <dbReference type="Rhea" id="RHEA:22508"/>
        <dbReference type="Rhea" id="RHEA-COMP:17339"/>
        <dbReference type="Rhea" id="RHEA-COMP:17340"/>
        <dbReference type="ChEBI" id="CHEBI:33019"/>
        <dbReference type="ChEBI" id="CHEBI:61560"/>
        <dbReference type="ChEBI" id="CHEBI:173112"/>
        <dbReference type="EC" id="2.7.7.7"/>
    </reaction>
</comment>
<gene>
    <name evidence="12" type="ORF">E4P82_02825</name>
</gene>
<keyword evidence="3" id="KW-0808">Transferase</keyword>
<evidence type="ECO:0000256" key="2">
    <source>
        <dbReference type="ARBA" id="ARBA00017703"/>
    </source>
</evidence>
<dbReference type="InterPro" id="IPR027417">
    <property type="entry name" value="P-loop_NTPase"/>
</dbReference>
<evidence type="ECO:0000256" key="7">
    <source>
        <dbReference type="ARBA" id="ARBA00034754"/>
    </source>
</evidence>
<evidence type="ECO:0000313" key="12">
    <source>
        <dbReference type="EMBL" id="NMQ18222.1"/>
    </source>
</evidence>
<protein>
    <recommendedName>
        <fullName evidence="2 9">DNA polymerase III subunit delta</fullName>
        <ecNumber evidence="1 9">2.7.7.7</ecNumber>
    </recommendedName>
</protein>
<dbReference type="EC" id="2.7.7.7" evidence="1 9"/>
<dbReference type="Proteomes" id="UP000760480">
    <property type="component" value="Unassembled WGS sequence"/>
</dbReference>
<reference evidence="12 13" key="1">
    <citation type="submission" date="2019-03" db="EMBL/GenBank/DDBJ databases">
        <title>Metabolic reconstructions from genomes of highly enriched 'Candidatus Accumulibacter' and 'Candidatus Competibacter' bioreactor populations.</title>
        <authorList>
            <person name="Annavajhala M.K."/>
            <person name="Welles L."/>
            <person name="Abbas B."/>
            <person name="Sorokin D."/>
            <person name="Park H."/>
            <person name="Van Loosdrecht M."/>
            <person name="Chandran K."/>
        </authorList>
    </citation>
    <scope>NUCLEOTIDE SEQUENCE [LARGE SCALE GENOMIC DNA]</scope>
    <source>
        <strain evidence="12 13">SBR_G</strain>
    </source>
</reference>
<dbReference type="EMBL" id="SPMZ01000009">
    <property type="protein sequence ID" value="NMQ18222.1"/>
    <property type="molecule type" value="Genomic_DNA"/>
</dbReference>
<sequence>MRVRPEQLAAHLRKTLAPLYLVFGEETLLAQESADTLRAAARERGHAERECLTVDAGFDWNALRQLAASPSLFANRRLLELRLGNAKPGDAGAKALSEYAARPADDAVLLVTAGKLDWNTQKSRWFAALDATGVVVPAAPVESGQLPVWIERRLRERGLKPTPEAVLLLGERVEGNLLAAAQEIEKLALLAGDQPLTVDRVLAAVGDSSRYSIYDFVDAALRGQPERVARILNGLRGEGVEPVLANWALHRELRVLNALAFARDQRQPPETVFAAFAARKEIVWDKRKPSLLQALQRLTLADCRSLLDACARTDRAIKGIEPGSPWDALLMAGLRLAGRRLLPDEL</sequence>
<evidence type="ECO:0000256" key="4">
    <source>
        <dbReference type="ARBA" id="ARBA00022695"/>
    </source>
</evidence>
<accession>A0ABX1TFV7</accession>
<evidence type="ECO:0000256" key="5">
    <source>
        <dbReference type="ARBA" id="ARBA00022705"/>
    </source>
</evidence>
<evidence type="ECO:0000256" key="6">
    <source>
        <dbReference type="ARBA" id="ARBA00022932"/>
    </source>
</evidence>